<evidence type="ECO:0000256" key="1">
    <source>
        <dbReference type="SAM" id="MobiDB-lite"/>
    </source>
</evidence>
<feature type="compositionally biased region" description="Low complexity" evidence="1">
    <location>
        <begin position="43"/>
        <end position="55"/>
    </location>
</feature>
<dbReference type="RefSeq" id="WP_165110800.1">
    <property type="nucleotide sequence ID" value="NZ_JAALAA010000007.1"/>
</dbReference>
<gene>
    <name evidence="2" type="ORF">G5C66_09965</name>
</gene>
<dbReference type="Proteomes" id="UP000483261">
    <property type="component" value="Unassembled WGS sequence"/>
</dbReference>
<name>A0A6M1R5Z5_9ACTN</name>
<evidence type="ECO:0000313" key="3">
    <source>
        <dbReference type="Proteomes" id="UP000483261"/>
    </source>
</evidence>
<reference evidence="2 3" key="1">
    <citation type="submission" date="2020-02" db="EMBL/GenBank/DDBJ databases">
        <title>Whole-genome analyses of novel actinobacteria.</title>
        <authorList>
            <person name="Sahin N."/>
        </authorList>
    </citation>
    <scope>NUCLEOTIDE SEQUENCE [LARGE SCALE GENOMIC DNA]</scope>
    <source>
        <strain evidence="2 3">KC13</strain>
    </source>
</reference>
<evidence type="ECO:0000313" key="2">
    <source>
        <dbReference type="EMBL" id="NGN93059.1"/>
    </source>
</evidence>
<dbReference type="AlphaFoldDB" id="A0A6M1R5Z5"/>
<accession>A0A6M1R5Z5</accession>
<dbReference type="EMBL" id="JAALAA010000007">
    <property type="protein sequence ID" value="NGN93059.1"/>
    <property type="molecule type" value="Genomic_DNA"/>
</dbReference>
<comment type="caution">
    <text evidence="2">The sequence shown here is derived from an EMBL/GenBank/DDBJ whole genome shotgun (WGS) entry which is preliminary data.</text>
</comment>
<feature type="region of interest" description="Disordered" evidence="1">
    <location>
        <begin position="35"/>
        <end position="84"/>
    </location>
</feature>
<organism evidence="2 3">
    <name type="scientific">Nocardioides turkmenicus</name>
    <dbReference type="NCBI Taxonomy" id="2711220"/>
    <lineage>
        <taxon>Bacteria</taxon>
        <taxon>Bacillati</taxon>
        <taxon>Actinomycetota</taxon>
        <taxon>Actinomycetes</taxon>
        <taxon>Propionibacteriales</taxon>
        <taxon>Nocardioidaceae</taxon>
        <taxon>Nocardioides</taxon>
    </lineage>
</organism>
<protein>
    <recommendedName>
        <fullName evidence="4">DUF4352 domain-containing protein</fullName>
    </recommendedName>
</protein>
<evidence type="ECO:0008006" key="4">
    <source>
        <dbReference type="Google" id="ProtNLM"/>
    </source>
</evidence>
<proteinExistence type="predicted"/>
<keyword evidence="3" id="KW-1185">Reference proteome</keyword>
<sequence length="207" mass="21033">MLSQVPRSRMYVAAAVAAVVLVSVAVVLIVRSPSGPATVGSDSTVAAAPSPTATPSEKKSTSSSDEEETEPGKPTNGNRAVGLKAEATSAPGVTARLARIDSVQATASLPGEIGGPALAITVKVKNETGKKLDLGLGVVNAYYGPERTPAVSVASDGEVPFPASVADGESAKGVYVFQIPEEARPVRVELDLGNGADVVVFKGRPQR</sequence>